<evidence type="ECO:0000313" key="1">
    <source>
        <dbReference type="EMBL" id="CBA05959.1"/>
    </source>
</evidence>
<proteinExistence type="predicted"/>
<protein>
    <submittedName>
        <fullName evidence="1">Uncharacterized protein</fullName>
    </submittedName>
</protein>
<name>C6SID3_NEIME</name>
<accession>C6SID3</accession>
<organism evidence="1">
    <name type="scientific">Neisseria meningitidis alpha275</name>
    <dbReference type="NCBI Taxonomy" id="295996"/>
    <lineage>
        <taxon>Bacteria</taxon>
        <taxon>Pseudomonadati</taxon>
        <taxon>Pseudomonadota</taxon>
        <taxon>Betaproteobacteria</taxon>
        <taxon>Neisseriales</taxon>
        <taxon>Neisseriaceae</taxon>
        <taxon>Neisseria</taxon>
    </lineage>
</organism>
<gene>
    <name evidence="1" type="ORF">NMW_0703</name>
</gene>
<reference evidence="1" key="1">
    <citation type="journal article" date="2008" name="Proc. Natl. Acad. Sci. U.S.A.">
        <title>Whole-genome comparison of disease and carriage strains provides insights into virulence evolution in Neisseria meningitidis.</title>
        <authorList>
            <person name="Schoen C."/>
            <person name="Blom J."/>
            <person name="Claus H."/>
            <person name="Schramm-Glueck A."/>
            <person name="Brandt P."/>
            <person name="Mueller T."/>
            <person name="Goesmann A."/>
            <person name="Joseph B."/>
            <person name="Konietzny S."/>
            <person name="Kurzai O."/>
            <person name="Schmitt C."/>
            <person name="Friedrich T."/>
            <person name="Linke B."/>
            <person name="Vogel U."/>
            <person name="Frosch M."/>
        </authorList>
    </citation>
    <scope>NUCLEOTIDE SEQUENCE</scope>
    <source>
        <strain evidence="1">Alpha275</strain>
    </source>
</reference>
<dbReference type="AlphaFoldDB" id="C6SID3"/>
<dbReference type="EMBL" id="AM889138">
    <property type="protein sequence ID" value="CBA05959.1"/>
    <property type="molecule type" value="Genomic_DNA"/>
</dbReference>
<sequence>MQRSQPIFCSSYRNIYKTSDFRVSRFRQFKIGKTRQPASQGRFLKLYQAFGHIGSTGPHFRQSTLPTVAAFLFDIQSHFQKTYAGNKIILPRLANIPAN</sequence>